<dbReference type="AlphaFoldDB" id="A0A0G0Z3B7"/>
<comment type="caution">
    <text evidence="1">The sequence shown here is derived from an EMBL/GenBank/DDBJ whole genome shotgun (WGS) entry which is preliminary data.</text>
</comment>
<dbReference type="EMBL" id="LCDA01000002">
    <property type="protein sequence ID" value="KKS43210.1"/>
    <property type="molecule type" value="Genomic_DNA"/>
</dbReference>
<protein>
    <submittedName>
        <fullName evidence="1">Uncharacterized protein</fullName>
    </submittedName>
</protein>
<dbReference type="Proteomes" id="UP000033854">
    <property type="component" value="Unassembled WGS sequence"/>
</dbReference>
<evidence type="ECO:0000313" key="2">
    <source>
        <dbReference type="Proteomes" id="UP000033854"/>
    </source>
</evidence>
<reference evidence="1 2" key="1">
    <citation type="journal article" date="2015" name="Nature">
        <title>rRNA introns, odd ribosomes, and small enigmatic genomes across a large radiation of phyla.</title>
        <authorList>
            <person name="Brown C.T."/>
            <person name="Hug L.A."/>
            <person name="Thomas B.C."/>
            <person name="Sharon I."/>
            <person name="Castelle C.J."/>
            <person name="Singh A."/>
            <person name="Wilkins M.J."/>
            <person name="Williams K.H."/>
            <person name="Banfield J.F."/>
        </authorList>
    </citation>
    <scope>NUCLEOTIDE SEQUENCE [LARGE SCALE GENOMIC DNA]</scope>
</reference>
<gene>
    <name evidence="1" type="ORF">UV06_C0002G0112</name>
</gene>
<name>A0A0G0Z3B7_9BACT</name>
<proteinExistence type="predicted"/>
<sequence>MSYYVVFEYTTKAGGYAGIRTAIDYQNKENFTLLNPTLNGLSTVIAEGISEGKSYQIIQLTPEICLLTAAIEKIDLATNGSFNFDKSHGFLREAWETIYNNRLNNKADGLVVKPDFQVVEPTQEYSNKNHLMIFVKNKFTNTDGSIDDNLQIAIMDIEGEIYKMTETKH</sequence>
<accession>A0A0G0Z3B7</accession>
<evidence type="ECO:0000313" key="1">
    <source>
        <dbReference type="EMBL" id="KKS43210.1"/>
    </source>
</evidence>
<organism evidence="1 2">
    <name type="scientific">Candidatus Collierbacteria bacterium GW2011_GWA2_42_17</name>
    <dbReference type="NCBI Taxonomy" id="1618378"/>
    <lineage>
        <taxon>Bacteria</taxon>
        <taxon>Candidatus Collieribacteriota</taxon>
    </lineage>
</organism>